<comment type="subcellular location">
    <subcellularLocation>
        <location evidence="1">Cell membrane</location>
        <topology evidence="1">Multi-pass membrane protein</topology>
    </subcellularLocation>
</comment>
<dbReference type="AlphaFoldDB" id="A0A1S9IFT5"/>
<dbReference type="InterPro" id="IPR004254">
    <property type="entry name" value="AdipoR/HlyIII-related"/>
</dbReference>
<evidence type="ECO:0000256" key="3">
    <source>
        <dbReference type="ARBA" id="ARBA00022475"/>
    </source>
</evidence>
<evidence type="ECO:0000256" key="4">
    <source>
        <dbReference type="ARBA" id="ARBA00022692"/>
    </source>
</evidence>
<keyword evidence="3" id="KW-1003">Cell membrane</keyword>
<dbReference type="GO" id="GO:0046872">
    <property type="term" value="F:metal ion binding"/>
    <property type="evidence" value="ECO:0007669"/>
    <property type="project" value="UniProtKB-KW"/>
</dbReference>
<feature type="binding site" evidence="7">
    <location>
        <position position="195"/>
    </location>
    <ligand>
        <name>Zn(2+)</name>
        <dbReference type="ChEBI" id="CHEBI:29105"/>
    </ligand>
</feature>
<comment type="similarity">
    <text evidence="2">Belongs to the UPF0073 (Hly-III) family.</text>
</comment>
<feature type="transmembrane region" description="Helical" evidence="8">
    <location>
        <begin position="39"/>
        <end position="61"/>
    </location>
</feature>
<dbReference type="PANTHER" id="PTHR20855">
    <property type="entry name" value="ADIPOR/PROGESTIN RECEPTOR-RELATED"/>
    <property type="match status" value="1"/>
</dbReference>
<feature type="transmembrane region" description="Helical" evidence="8">
    <location>
        <begin position="134"/>
        <end position="153"/>
    </location>
</feature>
<dbReference type="EMBL" id="MRAD01000002">
    <property type="protein sequence ID" value="OOO63326.1"/>
    <property type="molecule type" value="Genomic_DNA"/>
</dbReference>
<keyword evidence="7" id="KW-0862">Zinc</keyword>
<feature type="transmembrane region" description="Helical" evidence="8">
    <location>
        <begin position="12"/>
        <end position="33"/>
    </location>
</feature>
<accession>A0A1S9IFT5</accession>
<keyword evidence="7" id="KW-0479">Metal-binding</keyword>
<gene>
    <name evidence="9" type="ORF">BS637_02745</name>
    <name evidence="10" type="ORF">BS638_03790</name>
</gene>
<dbReference type="NCBIfam" id="TIGR01065">
    <property type="entry name" value="hlyIII"/>
    <property type="match status" value="1"/>
</dbReference>
<dbReference type="OrthoDB" id="9813689at2"/>
<dbReference type="Proteomes" id="UP000190256">
    <property type="component" value="Unassembled WGS sequence"/>
</dbReference>
<dbReference type="STRING" id="1962263.BS637_02745"/>
<evidence type="ECO:0000256" key="6">
    <source>
        <dbReference type="ARBA" id="ARBA00023136"/>
    </source>
</evidence>
<evidence type="ECO:0000256" key="2">
    <source>
        <dbReference type="ARBA" id="ARBA00008488"/>
    </source>
</evidence>
<reference evidence="9 11" key="2">
    <citation type="submission" date="2016-12" db="EMBL/GenBank/DDBJ databases">
        <title>Clostridium tepidum sp. nov., a close relative of Clostridium sporogenes and Clostridium botulinum Group I.</title>
        <authorList>
            <person name="Dobritsa A.P."/>
            <person name="Kutumbaka K."/>
            <person name="Werner K."/>
            <person name="Samadpour M."/>
        </authorList>
    </citation>
    <scope>NUCLEOTIDE SEQUENCE [LARGE SCALE GENOMIC DNA]</scope>
    <source>
        <strain evidence="9 11">PE</strain>
    </source>
</reference>
<dbReference type="InterPro" id="IPR005744">
    <property type="entry name" value="Hy-lIII"/>
</dbReference>
<keyword evidence="6 8" id="KW-0472">Membrane</keyword>
<proteinExistence type="inferred from homology"/>
<dbReference type="GO" id="GO:0005886">
    <property type="term" value="C:plasma membrane"/>
    <property type="evidence" value="ECO:0007669"/>
    <property type="project" value="UniProtKB-SubCell"/>
</dbReference>
<dbReference type="GO" id="GO:0140911">
    <property type="term" value="F:pore-forming activity"/>
    <property type="evidence" value="ECO:0007669"/>
    <property type="project" value="InterPro"/>
</dbReference>
<feature type="binding site" evidence="7">
    <location>
        <position position="62"/>
    </location>
    <ligand>
        <name>Zn(2+)</name>
        <dbReference type="ChEBI" id="CHEBI:29105"/>
    </ligand>
</feature>
<evidence type="ECO:0000313" key="11">
    <source>
        <dbReference type="Proteomes" id="UP000190206"/>
    </source>
</evidence>
<dbReference type="Proteomes" id="UP000190206">
    <property type="component" value="Unassembled WGS sequence"/>
</dbReference>
<feature type="transmembrane region" description="Helical" evidence="8">
    <location>
        <begin position="81"/>
        <end position="98"/>
    </location>
</feature>
<sequence length="216" mass="24508">MFKKFREPLSGLTHLFGAIMSIVGLIILINFSIFQNSPLHVAVFSIFGASLILLYSASSIYHLVTASKKSIKILRRIDHSMIYILIAGSYTPVCLLALKGTFGLIMLTIIWVLAIIGILVKNFWFYAPRWISTSFYLIMGWLIIFAIFPLSKILSTGDLFWLITGGIAYSIGAIIYGTKKPKIFSKYFTFHDIFHIFVLLGSLCHFIHMANYIIYM</sequence>
<feature type="transmembrane region" description="Helical" evidence="8">
    <location>
        <begin position="190"/>
        <end position="214"/>
    </location>
</feature>
<evidence type="ECO:0000256" key="7">
    <source>
        <dbReference type="PIRSR" id="PIRSR604254-1"/>
    </source>
</evidence>
<feature type="transmembrane region" description="Helical" evidence="8">
    <location>
        <begin position="159"/>
        <end position="178"/>
    </location>
</feature>
<comment type="caution">
    <text evidence="10">The sequence shown here is derived from an EMBL/GenBank/DDBJ whole genome shotgun (WGS) entry which is preliminary data.</text>
</comment>
<evidence type="ECO:0000256" key="5">
    <source>
        <dbReference type="ARBA" id="ARBA00022989"/>
    </source>
</evidence>
<keyword evidence="5 8" id="KW-1133">Transmembrane helix</keyword>
<keyword evidence="4 8" id="KW-0812">Transmembrane</keyword>
<evidence type="ECO:0000256" key="8">
    <source>
        <dbReference type="SAM" id="Phobius"/>
    </source>
</evidence>
<dbReference type="PANTHER" id="PTHR20855:SF3">
    <property type="entry name" value="LD03007P"/>
    <property type="match status" value="1"/>
</dbReference>
<feature type="binding site" evidence="7">
    <location>
        <position position="191"/>
    </location>
    <ligand>
        <name>Zn(2+)</name>
        <dbReference type="ChEBI" id="CHEBI:29105"/>
    </ligand>
</feature>
<evidence type="ECO:0000313" key="12">
    <source>
        <dbReference type="Proteomes" id="UP000190256"/>
    </source>
</evidence>
<organism evidence="10 12">
    <name type="scientific">Clostridium tepidum</name>
    <dbReference type="NCBI Taxonomy" id="1962263"/>
    <lineage>
        <taxon>Bacteria</taxon>
        <taxon>Bacillati</taxon>
        <taxon>Bacillota</taxon>
        <taxon>Clostridia</taxon>
        <taxon>Eubacteriales</taxon>
        <taxon>Clostridiaceae</taxon>
        <taxon>Clostridium</taxon>
    </lineage>
</organism>
<protein>
    <submittedName>
        <fullName evidence="10">Hemolysin</fullName>
    </submittedName>
</protein>
<dbReference type="EMBL" id="MRAE01000006">
    <property type="protein sequence ID" value="OOO69167.1"/>
    <property type="molecule type" value="Genomic_DNA"/>
</dbReference>
<reference evidence="10 12" key="1">
    <citation type="submission" date="2016-12" db="EMBL/GenBank/DDBJ databases">
        <title>Clostridium tepidum sp. nov., a close relative of Clostridium sporogenes and Clostridium botulinum Group I.</title>
        <authorList>
            <person name="Dobritsa A.P."/>
            <person name="Kutumbaka K.K."/>
            <person name="Werner K."/>
            <person name="Wiedmann M."/>
            <person name="Asmus A."/>
            <person name="Samadpour M."/>
        </authorList>
    </citation>
    <scope>NUCLEOTIDE SEQUENCE [LARGE SCALE GENOMIC DNA]</scope>
    <source>
        <strain evidence="10 12">IEH 97212</strain>
    </source>
</reference>
<evidence type="ECO:0000256" key="1">
    <source>
        <dbReference type="ARBA" id="ARBA00004651"/>
    </source>
</evidence>
<evidence type="ECO:0000313" key="10">
    <source>
        <dbReference type="EMBL" id="OOO69167.1"/>
    </source>
</evidence>
<evidence type="ECO:0000313" key="9">
    <source>
        <dbReference type="EMBL" id="OOO63326.1"/>
    </source>
</evidence>
<keyword evidence="11" id="KW-1185">Reference proteome</keyword>
<dbReference type="RefSeq" id="WP_078022996.1">
    <property type="nucleotide sequence ID" value="NZ_JANKAH010000003.1"/>
</dbReference>
<name>A0A1S9IFT5_9CLOT</name>
<dbReference type="Pfam" id="PF03006">
    <property type="entry name" value="HlyIII"/>
    <property type="match status" value="1"/>
</dbReference>